<evidence type="ECO:0000256" key="5">
    <source>
        <dbReference type="ARBA" id="ARBA00023136"/>
    </source>
</evidence>
<keyword evidence="2" id="KW-1003">Cell membrane</keyword>
<dbReference type="HOGENOM" id="CLU_022017_6_3_12"/>
<feature type="transmembrane region" description="Helical" evidence="6">
    <location>
        <begin position="53"/>
        <end position="72"/>
    </location>
</feature>
<feature type="transmembrane region" description="Helical" evidence="6">
    <location>
        <begin position="152"/>
        <end position="174"/>
    </location>
</feature>
<keyword evidence="3 6" id="KW-0812">Transmembrane</keyword>
<feature type="transmembrane region" description="Helical" evidence="6">
    <location>
        <begin position="29"/>
        <end position="47"/>
    </location>
</feature>
<feature type="transmembrane region" description="Helical" evidence="6">
    <location>
        <begin position="127"/>
        <end position="145"/>
    </location>
</feature>
<dbReference type="OrthoDB" id="5240734at2"/>
<sequence>MREKVLKLKNHSGAIKYFHNTSWLLFDKVLRLFLGFLVGVWVARYLGPENYGILSFALSLVALLGVVAKLGLDDIVVREVVENPPLTSTIISTSMVIRTIAGAVAFLILVLLVLILDLAFIEKVVVILVGVSLFFSSFETFDAFFRAKLKGIYSGIAGMVALLLSSALKVLFILFNGSLFYFAIVVAIEMVVKGIFLFLFFSLTSDKLMSLQDFSWKIGKRLIAESWPLIFSSFSVIVYMRIDQLMIRSLLNVESVGLYSAAVRVAESWYFVPVTIVNSLFPAMITAKKNSESVSKQRLQYLHDLLFWFGISICVMFSIASEEIVSFLLGSEYSQSAEVLSLYVWVGVLVGLSYVRGRYWIADKSTHVIMVSTLIGMCANIFLNYSFIKMAGFVGAAWATLLSRFLSFFLIPIIYTKYGHLNSMFFRSLLFPLFLFKRLSRGGEKSGGN</sequence>
<dbReference type="Proteomes" id="UP000007254">
    <property type="component" value="Chromosome"/>
</dbReference>
<dbReference type="GO" id="GO:0005886">
    <property type="term" value="C:plasma membrane"/>
    <property type="evidence" value="ECO:0007669"/>
    <property type="project" value="UniProtKB-SubCell"/>
</dbReference>
<dbReference type="AlphaFoldDB" id="G0GB73"/>
<feature type="transmembrane region" description="Helical" evidence="6">
    <location>
        <begin position="268"/>
        <end position="287"/>
    </location>
</feature>
<feature type="transmembrane region" description="Helical" evidence="6">
    <location>
        <begin position="339"/>
        <end position="355"/>
    </location>
</feature>
<dbReference type="EMBL" id="CP002903">
    <property type="protein sequence ID" value="AEJ61882.1"/>
    <property type="molecule type" value="Genomic_DNA"/>
</dbReference>
<feature type="transmembrane region" description="Helical" evidence="6">
    <location>
        <begin position="299"/>
        <end position="319"/>
    </location>
</feature>
<evidence type="ECO:0000313" key="8">
    <source>
        <dbReference type="Proteomes" id="UP000007254"/>
    </source>
</evidence>
<dbReference type="KEGG" id="stq:Spith_1621"/>
<feature type="transmembrane region" description="Helical" evidence="6">
    <location>
        <begin position="100"/>
        <end position="121"/>
    </location>
</feature>
<evidence type="ECO:0000256" key="3">
    <source>
        <dbReference type="ARBA" id="ARBA00022692"/>
    </source>
</evidence>
<dbReference type="CDD" id="cd13128">
    <property type="entry name" value="MATE_Wzx_like"/>
    <property type="match status" value="1"/>
</dbReference>
<evidence type="ECO:0000256" key="2">
    <source>
        <dbReference type="ARBA" id="ARBA00022475"/>
    </source>
</evidence>
<comment type="subcellular location">
    <subcellularLocation>
        <location evidence="1">Cell membrane</location>
        <topology evidence="1">Multi-pass membrane protein</topology>
    </subcellularLocation>
</comment>
<dbReference type="PANTHER" id="PTHR30250">
    <property type="entry name" value="PST FAMILY PREDICTED COLANIC ACID TRANSPORTER"/>
    <property type="match status" value="1"/>
</dbReference>
<gene>
    <name evidence="7" type="ordered locus">Spith_1621</name>
</gene>
<keyword evidence="5 6" id="KW-0472">Membrane</keyword>
<proteinExistence type="predicted"/>
<dbReference type="InterPro" id="IPR050833">
    <property type="entry name" value="Poly_Biosynth_Transport"/>
</dbReference>
<evidence type="ECO:0000256" key="4">
    <source>
        <dbReference type="ARBA" id="ARBA00022989"/>
    </source>
</evidence>
<dbReference type="PANTHER" id="PTHR30250:SF11">
    <property type="entry name" value="O-ANTIGEN TRANSPORTER-RELATED"/>
    <property type="match status" value="1"/>
</dbReference>
<reference evidence="7 8" key="1">
    <citation type="submission" date="2011-06" db="EMBL/GenBank/DDBJ databases">
        <title>The complete genome of Spirochaeta thermophila DSM 6578.</title>
        <authorList>
            <consortium name="US DOE Joint Genome Institute (JGI-PGF)"/>
            <person name="Lucas S."/>
            <person name="Lapidus A."/>
            <person name="Bruce D."/>
            <person name="Goodwin L."/>
            <person name="Pitluck S."/>
            <person name="Peters L."/>
            <person name="Kyrpides N."/>
            <person name="Mavromatis K."/>
            <person name="Ivanova N."/>
            <person name="Mikailova N."/>
            <person name="Pagani I."/>
            <person name="Chertkov O."/>
            <person name="Detter J.C."/>
            <person name="Tapia R."/>
            <person name="Han C."/>
            <person name="Land M."/>
            <person name="Hauser L."/>
            <person name="Markowitz V."/>
            <person name="Cheng J.-F."/>
            <person name="Hugenholtz P."/>
            <person name="Woyke T."/>
            <person name="Wu D."/>
            <person name="Spring S."/>
            <person name="Merkhoffer B."/>
            <person name="Schneider S."/>
            <person name="Klenk H.-P."/>
            <person name="Eisen J.A."/>
        </authorList>
    </citation>
    <scope>NUCLEOTIDE SEQUENCE [LARGE SCALE GENOMIC DNA]</scope>
    <source>
        <strain evidence="8">ATCC 700085 / DSM 6578 / Z-1203</strain>
    </source>
</reference>
<keyword evidence="8" id="KW-1185">Reference proteome</keyword>
<dbReference type="InterPro" id="IPR002797">
    <property type="entry name" value="Polysacc_synth"/>
</dbReference>
<protein>
    <submittedName>
        <fullName evidence="7">Polysaccharide biosynthesis protein</fullName>
    </submittedName>
</protein>
<keyword evidence="4 6" id="KW-1133">Transmembrane helix</keyword>
<dbReference type="RefSeq" id="WP_014625212.1">
    <property type="nucleotide sequence ID" value="NC_017583.1"/>
</dbReference>
<evidence type="ECO:0000256" key="1">
    <source>
        <dbReference type="ARBA" id="ARBA00004651"/>
    </source>
</evidence>
<evidence type="ECO:0000256" key="6">
    <source>
        <dbReference type="SAM" id="Phobius"/>
    </source>
</evidence>
<dbReference type="Pfam" id="PF01943">
    <property type="entry name" value="Polysacc_synt"/>
    <property type="match status" value="1"/>
</dbReference>
<organism evidence="7 8">
    <name type="scientific">Winmispira thermophila (strain ATCC 700085 / DSM 6578 / Z-1203)</name>
    <name type="common">Spirochaeta thermophila</name>
    <dbReference type="NCBI Taxonomy" id="869211"/>
    <lineage>
        <taxon>Bacteria</taxon>
        <taxon>Pseudomonadati</taxon>
        <taxon>Spirochaetota</taxon>
        <taxon>Spirochaetia</taxon>
        <taxon>Winmispirales</taxon>
        <taxon>Winmispiraceae</taxon>
        <taxon>Winmispira</taxon>
    </lineage>
</organism>
<feature type="transmembrane region" description="Helical" evidence="6">
    <location>
        <begin position="367"/>
        <end position="387"/>
    </location>
</feature>
<feature type="transmembrane region" description="Helical" evidence="6">
    <location>
        <begin position="180"/>
        <end position="201"/>
    </location>
</feature>
<dbReference type="STRING" id="869211.Spith_1621"/>
<accession>G0GB73</accession>
<feature type="transmembrane region" description="Helical" evidence="6">
    <location>
        <begin position="393"/>
        <end position="415"/>
    </location>
</feature>
<name>G0GB73_WINT7</name>
<evidence type="ECO:0000313" key="7">
    <source>
        <dbReference type="EMBL" id="AEJ61882.1"/>
    </source>
</evidence>